<keyword evidence="4" id="KW-0963">Cytoplasm</keyword>
<evidence type="ECO:0000256" key="2">
    <source>
        <dbReference type="ARBA" id="ARBA00004496"/>
    </source>
</evidence>
<organism evidence="6">
    <name type="scientific">Ambystoma mexicanum</name>
    <name type="common">Axolotl</name>
    <dbReference type="NCBI Taxonomy" id="8296"/>
    <lineage>
        <taxon>Eukaryota</taxon>
        <taxon>Metazoa</taxon>
        <taxon>Chordata</taxon>
        <taxon>Craniata</taxon>
        <taxon>Vertebrata</taxon>
        <taxon>Euteleostomi</taxon>
        <taxon>Amphibia</taxon>
        <taxon>Batrachia</taxon>
        <taxon>Caudata</taxon>
        <taxon>Salamandroidea</taxon>
        <taxon>Ambystomatidae</taxon>
        <taxon>Ambystoma</taxon>
    </lineage>
</organism>
<dbReference type="PANTHER" id="PTHR14315:SF18">
    <property type="entry name" value="THYROID HORMONE-INDUCIBLE HEPATIC PROTEIN"/>
    <property type="match status" value="1"/>
</dbReference>
<evidence type="ECO:0000256" key="3">
    <source>
        <dbReference type="ARBA" id="ARBA00009488"/>
    </source>
</evidence>
<dbReference type="Pfam" id="PF07084">
    <property type="entry name" value="Spot_14"/>
    <property type="match status" value="1"/>
</dbReference>
<protein>
    <submittedName>
        <fullName evidence="6">Thyroid hormone-responsive protein</fullName>
    </submittedName>
</protein>
<evidence type="ECO:0000256" key="1">
    <source>
        <dbReference type="ARBA" id="ARBA00004123"/>
    </source>
</evidence>
<dbReference type="PANTHER" id="PTHR14315">
    <property type="entry name" value="SPOT14 FAMILY MEMBER"/>
    <property type="match status" value="1"/>
</dbReference>
<evidence type="ECO:0000256" key="4">
    <source>
        <dbReference type="ARBA" id="ARBA00022490"/>
    </source>
</evidence>
<comment type="subcellular location">
    <subcellularLocation>
        <location evidence="2">Cytoplasm</location>
    </subcellularLocation>
    <subcellularLocation>
        <location evidence="1">Nucleus</location>
    </subcellularLocation>
</comment>
<reference evidence="6" key="1">
    <citation type="submission" date="2011-02" db="EMBL/GenBank/DDBJ databases">
        <title>Large Salamander Genomes Present Long Introns and Diverse Repetitive Sequence Repertoires.</title>
        <authorList>
            <person name="Putta S."/>
            <person name="Walker J.A."/>
            <person name="Basa S."/>
            <person name="Henry R."/>
            <person name="Reynolds A."/>
            <person name="Maki N."/>
            <person name="Tsonis P.A."/>
            <person name="Voss S.R."/>
        </authorList>
    </citation>
    <scope>NUCLEOTIDE SEQUENCE</scope>
</reference>
<dbReference type="GO" id="GO:0005634">
    <property type="term" value="C:nucleus"/>
    <property type="evidence" value="ECO:0007669"/>
    <property type="project" value="UniProtKB-SubCell"/>
</dbReference>
<sequence length="111" mass="12599">MQHPKNRLATAMAKYTVATQNMEQVVMFPSLLRDVPVEWQQGICSADDGAQDLYESYMMLKSIRMTVETGAIPLDDWAAKEEIKDIKTEIEECPDLEAMYQSHIKGLVLCT</sequence>
<dbReference type="AlphaFoldDB" id="I3NN27"/>
<evidence type="ECO:0000313" key="6">
    <source>
        <dbReference type="EMBL" id="ADZ04653.1"/>
    </source>
</evidence>
<dbReference type="Gene3D" id="6.10.140.1610">
    <property type="match status" value="1"/>
</dbReference>
<dbReference type="GO" id="GO:0005829">
    <property type="term" value="C:cytosol"/>
    <property type="evidence" value="ECO:0007669"/>
    <property type="project" value="TreeGrafter"/>
</dbReference>
<gene>
    <name evidence="6" type="primary">thrsp</name>
</gene>
<evidence type="ECO:0000256" key="5">
    <source>
        <dbReference type="ARBA" id="ARBA00023242"/>
    </source>
</evidence>
<dbReference type="GO" id="GO:0046890">
    <property type="term" value="P:regulation of lipid biosynthetic process"/>
    <property type="evidence" value="ECO:0007669"/>
    <property type="project" value="TreeGrafter"/>
</dbReference>
<dbReference type="InterPro" id="IPR053719">
    <property type="entry name" value="Lipogen_MT_Stabilize_sf"/>
</dbReference>
<dbReference type="InterPro" id="IPR009786">
    <property type="entry name" value="Spot_14"/>
</dbReference>
<accession>I3NN27</accession>
<comment type="similarity">
    <text evidence="3">Belongs to the SPOT14 family.</text>
</comment>
<name>I3NN27_AMBME</name>
<proteinExistence type="inferred from homology"/>
<dbReference type="EMBL" id="JF490009">
    <property type="protein sequence ID" value="ADZ04653.1"/>
    <property type="molecule type" value="Genomic_DNA"/>
</dbReference>
<keyword evidence="5" id="KW-0539">Nucleus</keyword>